<accession>A0A382GEL1</accession>
<name>A0A382GEL1_9ZZZZ</name>
<reference evidence="1" key="1">
    <citation type="submission" date="2018-05" db="EMBL/GenBank/DDBJ databases">
        <authorList>
            <person name="Lanie J.A."/>
            <person name="Ng W.-L."/>
            <person name="Kazmierczak K.M."/>
            <person name="Andrzejewski T.M."/>
            <person name="Davidsen T.M."/>
            <person name="Wayne K.J."/>
            <person name="Tettelin H."/>
            <person name="Glass J.I."/>
            <person name="Rusch D."/>
            <person name="Podicherti R."/>
            <person name="Tsui H.-C.T."/>
            <person name="Winkler M.E."/>
        </authorList>
    </citation>
    <scope>NUCLEOTIDE SEQUENCE</scope>
</reference>
<dbReference type="EMBL" id="UINC01054655">
    <property type="protein sequence ID" value="SVB72621.1"/>
    <property type="molecule type" value="Genomic_DNA"/>
</dbReference>
<proteinExistence type="predicted"/>
<evidence type="ECO:0008006" key="2">
    <source>
        <dbReference type="Google" id="ProtNLM"/>
    </source>
</evidence>
<gene>
    <name evidence="1" type="ORF">METZ01_LOCUS225475</name>
</gene>
<sequence>GMLVMHELFHVLLGHTRLFERISPAQNFAFDAVINSHLCLLFPDNPGISLFRKLYPADDFPFALLRPPDGWRTPAVKWRLQGEALSVHQALYTESSATYRELFDLLSRKLKNGAFGNAKDLEKIMEQLLGSHGPQGESEEVDPDFIREVREIVARWPMHERRSGRDQGGEAEGFGIEVREARRQMVSSIRSALWPLLDREGGFSGAARMGTGTLETTLPYRSLMDRRAGVSEACGTEPLFYKALSRIPVIRHFEKAHVYLDVSGSMLDDLPLLYGALLPLRQWLYPKIHVFSTSVSDIGYGQLKNGKVISTYGTEIDCVTGHMLKENLCRALIITDGWVGKIPSAHASELGKRKVLINSLITEDGDPEFAAKLNGTVHRLQKY</sequence>
<organism evidence="1">
    <name type="scientific">marine metagenome</name>
    <dbReference type="NCBI Taxonomy" id="408172"/>
    <lineage>
        <taxon>unclassified sequences</taxon>
        <taxon>metagenomes</taxon>
        <taxon>ecological metagenomes</taxon>
    </lineage>
</organism>
<protein>
    <recommendedName>
        <fullName evidence="2">Metallopeptidase domain-containing protein</fullName>
    </recommendedName>
</protein>
<evidence type="ECO:0000313" key="1">
    <source>
        <dbReference type="EMBL" id="SVB72621.1"/>
    </source>
</evidence>
<dbReference type="AlphaFoldDB" id="A0A382GEL1"/>
<feature type="non-terminal residue" evidence="1">
    <location>
        <position position="1"/>
    </location>
</feature>